<feature type="region of interest" description="Disordered" evidence="3">
    <location>
        <begin position="30"/>
        <end position="63"/>
    </location>
</feature>
<dbReference type="Pfam" id="PF07859">
    <property type="entry name" value="Abhydrolase_3"/>
    <property type="match status" value="1"/>
</dbReference>
<keyword evidence="2 5" id="KW-0378">Hydrolase</keyword>
<dbReference type="Proteomes" id="UP000553193">
    <property type="component" value="Unassembled WGS sequence"/>
</dbReference>
<name>A0A840ABN2_9PROT</name>
<dbReference type="InterPro" id="IPR050300">
    <property type="entry name" value="GDXG_lipolytic_enzyme"/>
</dbReference>
<dbReference type="PROSITE" id="PS01173">
    <property type="entry name" value="LIPASE_GDXG_HIS"/>
    <property type="match status" value="1"/>
</dbReference>
<dbReference type="GO" id="GO:0016787">
    <property type="term" value="F:hydrolase activity"/>
    <property type="evidence" value="ECO:0007669"/>
    <property type="project" value="UniProtKB-KW"/>
</dbReference>
<dbReference type="InterPro" id="IPR002168">
    <property type="entry name" value="Lipase_GDXG_HIS_AS"/>
</dbReference>
<protein>
    <submittedName>
        <fullName evidence="5">Acetyl esterase</fullName>
        <ecNumber evidence="5">3.1.1.-</ecNumber>
    </submittedName>
</protein>
<dbReference type="SUPFAM" id="SSF53474">
    <property type="entry name" value="alpha/beta-Hydrolases"/>
    <property type="match status" value="1"/>
</dbReference>
<evidence type="ECO:0000259" key="4">
    <source>
        <dbReference type="Pfam" id="PF07859"/>
    </source>
</evidence>
<keyword evidence="6" id="KW-1185">Reference proteome</keyword>
<comment type="similarity">
    <text evidence="1">Belongs to the 'GDXG' lipolytic enzyme family.</text>
</comment>
<dbReference type="RefSeq" id="WP_184384263.1">
    <property type="nucleotide sequence ID" value="NZ_JACIDJ010000003.1"/>
</dbReference>
<evidence type="ECO:0000256" key="2">
    <source>
        <dbReference type="ARBA" id="ARBA00022801"/>
    </source>
</evidence>
<accession>A0A840ABN2</accession>
<evidence type="ECO:0000313" key="5">
    <source>
        <dbReference type="EMBL" id="MBB3898969.1"/>
    </source>
</evidence>
<organism evidence="5 6">
    <name type="scientific">Roseococcus suduntuyensis</name>
    <dbReference type="NCBI Taxonomy" id="455361"/>
    <lineage>
        <taxon>Bacteria</taxon>
        <taxon>Pseudomonadati</taxon>
        <taxon>Pseudomonadota</taxon>
        <taxon>Alphaproteobacteria</taxon>
        <taxon>Acetobacterales</taxon>
        <taxon>Roseomonadaceae</taxon>
        <taxon>Roseococcus</taxon>
    </lineage>
</organism>
<reference evidence="5 6" key="1">
    <citation type="submission" date="2020-08" db="EMBL/GenBank/DDBJ databases">
        <title>Genomic Encyclopedia of Type Strains, Phase IV (KMG-IV): sequencing the most valuable type-strain genomes for metagenomic binning, comparative biology and taxonomic classification.</title>
        <authorList>
            <person name="Goeker M."/>
        </authorList>
    </citation>
    <scope>NUCLEOTIDE SEQUENCE [LARGE SCALE GENOMIC DNA]</scope>
    <source>
        <strain evidence="5 6">DSM 19979</strain>
    </source>
</reference>
<sequence length="327" mass="35292">MTAEPSPTDPRLDPEMAAFNAMMAARLAGQPPIIFPSPPRSGSFDEQRRLNDGPQEPLSEGGPVMAESRDLWLPIRGRRMQVRLHRPSHDPDLPVVIYLHGGGWVWGSIDTHDRLMRSYAAAANCVVLGPDYALSPEAVFPQALEECAAVLRHVATRGAELGVDPTRIVLGGDSAGANLAAGLALLDAEGPAPVPLRGLLLNYGVFDHALDTPSYREFAQGYGLTFEKMRFYWDAYCPDPVARLSPFASPMRGDLSALPSTLLHIAELDVLASENYAFADRLREAGVSLEMQAFPGTVHGFLRALGQVGAADRAVEAAGAWLRARFG</sequence>
<dbReference type="Gene3D" id="3.40.50.1820">
    <property type="entry name" value="alpha/beta hydrolase"/>
    <property type="match status" value="1"/>
</dbReference>
<dbReference type="PANTHER" id="PTHR48081">
    <property type="entry name" value="AB HYDROLASE SUPERFAMILY PROTEIN C4A8.06C"/>
    <property type="match status" value="1"/>
</dbReference>
<proteinExistence type="inferred from homology"/>
<dbReference type="InterPro" id="IPR029058">
    <property type="entry name" value="AB_hydrolase_fold"/>
</dbReference>
<gene>
    <name evidence="5" type="ORF">GGQ83_002412</name>
</gene>
<dbReference type="EMBL" id="JACIDJ010000003">
    <property type="protein sequence ID" value="MBB3898969.1"/>
    <property type="molecule type" value="Genomic_DNA"/>
</dbReference>
<evidence type="ECO:0000256" key="1">
    <source>
        <dbReference type="ARBA" id="ARBA00010515"/>
    </source>
</evidence>
<comment type="caution">
    <text evidence="5">The sequence shown here is derived from an EMBL/GenBank/DDBJ whole genome shotgun (WGS) entry which is preliminary data.</text>
</comment>
<dbReference type="EC" id="3.1.1.-" evidence="5"/>
<dbReference type="AlphaFoldDB" id="A0A840ABN2"/>
<evidence type="ECO:0000313" key="6">
    <source>
        <dbReference type="Proteomes" id="UP000553193"/>
    </source>
</evidence>
<evidence type="ECO:0000256" key="3">
    <source>
        <dbReference type="SAM" id="MobiDB-lite"/>
    </source>
</evidence>
<dbReference type="InterPro" id="IPR013094">
    <property type="entry name" value="AB_hydrolase_3"/>
</dbReference>
<dbReference type="PANTHER" id="PTHR48081:SF8">
    <property type="entry name" value="ALPHA_BETA HYDROLASE FOLD-3 DOMAIN-CONTAINING PROTEIN-RELATED"/>
    <property type="match status" value="1"/>
</dbReference>
<feature type="domain" description="Alpha/beta hydrolase fold-3" evidence="4">
    <location>
        <begin position="96"/>
        <end position="302"/>
    </location>
</feature>